<evidence type="ECO:0000256" key="1">
    <source>
        <dbReference type="ARBA" id="ARBA00006722"/>
    </source>
</evidence>
<organism evidence="7 8">
    <name type="scientific">Psophocarpus tetragonolobus</name>
    <name type="common">Winged bean</name>
    <name type="synonym">Dolichos tetragonolobus</name>
    <dbReference type="NCBI Taxonomy" id="3891"/>
    <lineage>
        <taxon>Eukaryota</taxon>
        <taxon>Viridiplantae</taxon>
        <taxon>Streptophyta</taxon>
        <taxon>Embryophyta</taxon>
        <taxon>Tracheophyta</taxon>
        <taxon>Spermatophyta</taxon>
        <taxon>Magnoliopsida</taxon>
        <taxon>eudicotyledons</taxon>
        <taxon>Gunneridae</taxon>
        <taxon>Pentapetalae</taxon>
        <taxon>rosids</taxon>
        <taxon>fabids</taxon>
        <taxon>Fabales</taxon>
        <taxon>Fabaceae</taxon>
        <taxon>Papilionoideae</taxon>
        <taxon>50 kb inversion clade</taxon>
        <taxon>NPAAA clade</taxon>
        <taxon>indigoferoid/millettioid clade</taxon>
        <taxon>Phaseoleae</taxon>
        <taxon>Psophocarpus</taxon>
    </lineage>
</organism>
<evidence type="ECO:0000256" key="6">
    <source>
        <dbReference type="SAM" id="SignalP"/>
    </source>
</evidence>
<keyword evidence="4" id="KW-0611">Plant defense</keyword>
<dbReference type="EMBL" id="JAYMYS010000006">
    <property type="protein sequence ID" value="KAK7390551.1"/>
    <property type="molecule type" value="Genomic_DNA"/>
</dbReference>
<evidence type="ECO:0000313" key="7">
    <source>
        <dbReference type="EMBL" id="KAK7390551.1"/>
    </source>
</evidence>
<gene>
    <name evidence="7" type="ORF">VNO78_25860</name>
</gene>
<reference evidence="7 8" key="1">
    <citation type="submission" date="2024-01" db="EMBL/GenBank/DDBJ databases">
        <title>The genomes of 5 underutilized Papilionoideae crops provide insights into root nodulation and disease resistanc.</title>
        <authorList>
            <person name="Jiang F."/>
        </authorList>
    </citation>
    <scope>NUCLEOTIDE SEQUENCE [LARGE SCALE GENOMIC DNA]</scope>
    <source>
        <strain evidence="7">DUOXIRENSHENG_FW03</strain>
        <tissue evidence="7">Leaves</tissue>
    </source>
</reference>
<comment type="similarity">
    <text evidence="1">Belongs to the DEFL family.</text>
</comment>
<keyword evidence="3" id="KW-0295">Fungicide</keyword>
<evidence type="ECO:0000256" key="4">
    <source>
        <dbReference type="ARBA" id="ARBA00022821"/>
    </source>
</evidence>
<accession>A0AAN9S8I6</accession>
<evidence type="ECO:0000256" key="3">
    <source>
        <dbReference type="ARBA" id="ARBA00022577"/>
    </source>
</evidence>
<feature type="signal peptide" evidence="6">
    <location>
        <begin position="1"/>
        <end position="27"/>
    </location>
</feature>
<dbReference type="GO" id="GO:0031640">
    <property type="term" value="P:killing of cells of another organism"/>
    <property type="evidence" value="ECO:0007669"/>
    <property type="project" value="UniProtKB-KW"/>
</dbReference>
<name>A0AAN9S8I6_PSOTE</name>
<evidence type="ECO:0008006" key="9">
    <source>
        <dbReference type="Google" id="ProtNLM"/>
    </source>
</evidence>
<feature type="chain" id="PRO_5042829324" description="LCR-like protein" evidence="6">
    <location>
        <begin position="28"/>
        <end position="80"/>
    </location>
</feature>
<dbReference type="AlphaFoldDB" id="A0AAN9S8I6"/>
<evidence type="ECO:0000256" key="2">
    <source>
        <dbReference type="ARBA" id="ARBA00022529"/>
    </source>
</evidence>
<dbReference type="Pfam" id="PF25052">
    <property type="entry name" value="AtDEF-like"/>
    <property type="match status" value="1"/>
</dbReference>
<comment type="caution">
    <text evidence="7">The sequence shown here is derived from an EMBL/GenBank/DDBJ whole genome shotgun (WGS) entry which is preliminary data.</text>
</comment>
<keyword evidence="5" id="KW-1015">Disulfide bond</keyword>
<keyword evidence="8" id="KW-1185">Reference proteome</keyword>
<proteinExistence type="inferred from homology"/>
<evidence type="ECO:0000313" key="8">
    <source>
        <dbReference type="Proteomes" id="UP001386955"/>
    </source>
</evidence>
<sequence length="80" mass="8517">MTTRRINSLSFVLGILCIALLLVSGSARIVCSKGGNCPNAKACYNYCVFLGYKDYGGLCTTNGTNLCCCIKEGDSLHDTP</sequence>
<dbReference type="Proteomes" id="UP001386955">
    <property type="component" value="Unassembled WGS sequence"/>
</dbReference>
<evidence type="ECO:0000256" key="5">
    <source>
        <dbReference type="ARBA" id="ARBA00023157"/>
    </source>
</evidence>
<protein>
    <recommendedName>
        <fullName evidence="9">LCR-like protein</fullName>
    </recommendedName>
</protein>
<dbReference type="InterPro" id="IPR010851">
    <property type="entry name" value="DEFL"/>
</dbReference>
<dbReference type="GO" id="GO:0050832">
    <property type="term" value="P:defense response to fungus"/>
    <property type="evidence" value="ECO:0007669"/>
    <property type="project" value="UniProtKB-KW"/>
</dbReference>
<keyword evidence="2" id="KW-0929">Antimicrobial</keyword>
<keyword evidence="6" id="KW-0732">Signal</keyword>